<gene>
    <name evidence="3" type="ORF">PFICI_12590</name>
</gene>
<dbReference type="OrthoDB" id="5100807at2759"/>
<feature type="compositionally biased region" description="Low complexity" evidence="2">
    <location>
        <begin position="488"/>
        <end position="501"/>
    </location>
</feature>
<dbReference type="PANTHER" id="PTHR38166">
    <property type="entry name" value="C2H2-TYPE DOMAIN-CONTAINING PROTEIN-RELATED"/>
    <property type="match status" value="1"/>
</dbReference>
<feature type="region of interest" description="Disordered" evidence="2">
    <location>
        <begin position="1"/>
        <end position="28"/>
    </location>
</feature>
<keyword evidence="4" id="KW-1185">Reference proteome</keyword>
<feature type="region of interest" description="Disordered" evidence="2">
    <location>
        <begin position="355"/>
        <end position="374"/>
    </location>
</feature>
<dbReference type="AlphaFoldDB" id="W3WS40"/>
<dbReference type="STRING" id="1229662.W3WS40"/>
<proteinExistence type="predicted"/>
<dbReference type="EMBL" id="KI912118">
    <property type="protein sequence ID" value="ETS75646.1"/>
    <property type="molecule type" value="Genomic_DNA"/>
</dbReference>
<protein>
    <recommendedName>
        <fullName evidence="5">C2H2-type domain-containing protein</fullName>
    </recommendedName>
</protein>
<dbReference type="eggNOG" id="ENOG502SXMF">
    <property type="taxonomic scope" value="Eukaryota"/>
</dbReference>
<feature type="region of interest" description="Disordered" evidence="2">
    <location>
        <begin position="232"/>
        <end position="318"/>
    </location>
</feature>
<sequence>MPSFGEIGNKWIAPSNPTPAKRASSPPLVASPYRTAAATSSVPLRGAASVVSTDRSSVFDHVSTISTAPSLGPDPLSEGGNILPCEFVGYTGCNRTFQLDDTDRWINHIIIDHLEYRLPSRCACWYCDDHVFDAFQNRPDDHVSNATQNRLDVATNFGVRLRHIRNHILYDGYGISQIRPDYAFLAHIKKLGLVSQAVFDEALSWIPDPDSGIADMYNHDCVPHGRHYQYEESPEIVTARRPRGRRLRKNQERKANREAREDGSRGRGWEWGQIPSQGVSMTEGKRPDSLLHASSPTTKPDDQPTLNRSIQETPQPHLSLSYRELSAGAETDIGNSEEIDLVAENSAHQREVMAESSEPKIEESEGVGLHIPSSTNGMGEFLDLEKYYRQESGRLPLIESTQPLVSRDISTSVSSRNSQESDAPYSPSYTRQMGIVRIRIEQLSLFDHCIADAKSDGNLDSQADVTENEHNEGVTEIESGTAEHQESGESSSSSPGEPRSSFQRSNRNKEHRSGENSDGEQGEQRRFPVQKRRKTNCQEQLMRFACPYQTFDAFQDCLKPGPRNPRGGCTGINRLKQHLTRRHMKSYRCQRCWGSFDSRRKVQEHEAQLMQCSSREVPQNERFMSLEQEGAVDAACRSASDDEAWWNLFRLLIPGMQGQDIKSLSPPYQPYYIHRQSSFVIPSVTLSNISFEPVLQAASNGEDAILNTSTIPDVFTQGSFNFDIPSTPFAIQPMSSQTISMPLLEVLDRDASDNDYSAFLSNTGTSSSIQCNSNLDSSSSSNNFPPSLTPAPESEASGLMESSMNNPVHLRRNHERLRERNRQSEANNAELRRTIHETLEELNHADTLVEDLLSSEDISHFLYDKLDSLSSILRSAKEKLQ</sequence>
<dbReference type="RefSeq" id="XP_007839362.1">
    <property type="nucleotide sequence ID" value="XM_007841171.1"/>
</dbReference>
<feature type="region of interest" description="Disordered" evidence="2">
    <location>
        <begin position="763"/>
        <end position="801"/>
    </location>
</feature>
<feature type="coiled-coil region" evidence="1">
    <location>
        <begin position="814"/>
        <end position="841"/>
    </location>
</feature>
<name>W3WS40_PESFW</name>
<evidence type="ECO:0000256" key="2">
    <source>
        <dbReference type="SAM" id="MobiDB-lite"/>
    </source>
</evidence>
<feature type="compositionally biased region" description="Polar residues" evidence="2">
    <location>
        <begin position="292"/>
        <end position="318"/>
    </location>
</feature>
<dbReference type="GeneID" id="19277603"/>
<organism evidence="3 4">
    <name type="scientific">Pestalotiopsis fici (strain W106-1 / CGMCC3.15140)</name>
    <dbReference type="NCBI Taxonomy" id="1229662"/>
    <lineage>
        <taxon>Eukaryota</taxon>
        <taxon>Fungi</taxon>
        <taxon>Dikarya</taxon>
        <taxon>Ascomycota</taxon>
        <taxon>Pezizomycotina</taxon>
        <taxon>Sordariomycetes</taxon>
        <taxon>Xylariomycetidae</taxon>
        <taxon>Amphisphaeriales</taxon>
        <taxon>Sporocadaceae</taxon>
        <taxon>Pestalotiopsis</taxon>
    </lineage>
</organism>
<dbReference type="KEGG" id="pfy:PFICI_12590"/>
<evidence type="ECO:0000313" key="3">
    <source>
        <dbReference type="EMBL" id="ETS75646.1"/>
    </source>
</evidence>
<feature type="region of interest" description="Disordered" evidence="2">
    <location>
        <begin position="399"/>
        <end position="428"/>
    </location>
</feature>
<dbReference type="InParanoid" id="W3WS40"/>
<feature type="compositionally biased region" description="Low complexity" evidence="2">
    <location>
        <begin position="766"/>
        <end position="783"/>
    </location>
</feature>
<evidence type="ECO:0008006" key="5">
    <source>
        <dbReference type="Google" id="ProtNLM"/>
    </source>
</evidence>
<keyword evidence="1" id="KW-0175">Coiled coil</keyword>
<dbReference type="PANTHER" id="PTHR38166:SF1">
    <property type="entry name" value="C2H2-TYPE DOMAIN-CONTAINING PROTEIN"/>
    <property type="match status" value="1"/>
</dbReference>
<feature type="compositionally biased region" description="Basic and acidic residues" evidence="2">
    <location>
        <begin position="249"/>
        <end position="268"/>
    </location>
</feature>
<evidence type="ECO:0000256" key="1">
    <source>
        <dbReference type="SAM" id="Coils"/>
    </source>
</evidence>
<dbReference type="HOGENOM" id="CLU_326799_0_0_1"/>
<reference evidence="4" key="1">
    <citation type="journal article" date="2015" name="BMC Genomics">
        <title>Genomic and transcriptomic analysis of the endophytic fungus Pestalotiopsis fici reveals its lifestyle and high potential for synthesis of natural products.</title>
        <authorList>
            <person name="Wang X."/>
            <person name="Zhang X."/>
            <person name="Liu L."/>
            <person name="Xiang M."/>
            <person name="Wang W."/>
            <person name="Sun X."/>
            <person name="Che Y."/>
            <person name="Guo L."/>
            <person name="Liu G."/>
            <person name="Guo L."/>
            <person name="Wang C."/>
            <person name="Yin W.B."/>
            <person name="Stadler M."/>
            <person name="Zhang X."/>
            <person name="Liu X."/>
        </authorList>
    </citation>
    <scope>NUCLEOTIDE SEQUENCE [LARGE SCALE GENOMIC DNA]</scope>
    <source>
        <strain evidence="4">W106-1 / CGMCC3.15140</strain>
    </source>
</reference>
<feature type="region of interest" description="Disordered" evidence="2">
    <location>
        <begin position="460"/>
        <end position="534"/>
    </location>
</feature>
<accession>W3WS40</accession>
<evidence type="ECO:0000313" key="4">
    <source>
        <dbReference type="Proteomes" id="UP000030651"/>
    </source>
</evidence>
<dbReference type="Proteomes" id="UP000030651">
    <property type="component" value="Unassembled WGS sequence"/>
</dbReference>